<dbReference type="SUPFAM" id="SSF54189">
    <property type="entry name" value="Ribosomal proteins S24e, L23 and L15e"/>
    <property type="match status" value="1"/>
</dbReference>
<evidence type="ECO:0000313" key="6">
    <source>
        <dbReference type="Proteomes" id="UP000231480"/>
    </source>
</evidence>
<reference evidence="5 6" key="1">
    <citation type="submission" date="2017-09" db="EMBL/GenBank/DDBJ databases">
        <title>Depth-based differentiation of microbial function through sediment-hosted aquifers and enrichment of novel symbionts in the deep terrestrial subsurface.</title>
        <authorList>
            <person name="Probst A.J."/>
            <person name="Ladd B."/>
            <person name="Jarett J.K."/>
            <person name="Geller-Mcgrath D.E."/>
            <person name="Sieber C.M."/>
            <person name="Emerson J.B."/>
            <person name="Anantharaman K."/>
            <person name="Thomas B.C."/>
            <person name="Malmstrom R."/>
            <person name="Stieglmeier M."/>
            <person name="Klingl A."/>
            <person name="Woyke T."/>
            <person name="Ryan C.M."/>
            <person name="Banfield J.F."/>
        </authorList>
    </citation>
    <scope>NUCLEOTIDE SEQUENCE [LARGE SCALE GENOMIC DNA]</scope>
    <source>
        <strain evidence="5">CG23_combo_of_CG06-09_8_20_14_all_37_13</strain>
    </source>
</reference>
<gene>
    <name evidence="5" type="primary">rplW</name>
    <name evidence="5" type="ORF">COX44_00485</name>
</gene>
<name>A0A2G9YDQ3_9BACT</name>
<keyword evidence="3" id="KW-0687">Ribonucleoprotein</keyword>
<comment type="similarity">
    <text evidence="1">Belongs to the universal ribosomal protein uL23 family.</text>
</comment>
<organism evidence="5 6">
    <name type="scientific">Candidatus Portnoybacteria bacterium CG23_combo_of_CG06-09_8_20_14_all_37_13</name>
    <dbReference type="NCBI Taxonomy" id="1974819"/>
    <lineage>
        <taxon>Bacteria</taxon>
        <taxon>Candidatus Portnoyibacteriota</taxon>
    </lineage>
</organism>
<dbReference type="GO" id="GO:1990904">
    <property type="term" value="C:ribonucleoprotein complex"/>
    <property type="evidence" value="ECO:0007669"/>
    <property type="project" value="UniProtKB-KW"/>
</dbReference>
<sequence>EVDKKANKPEIKKAVEKEHKVDIIKINIINTRPKPRILRGIRGYKRGYKKAIITVKHGQKIETIEKTKSRPKPR</sequence>
<evidence type="ECO:0000256" key="4">
    <source>
        <dbReference type="ARBA" id="ARBA00035481"/>
    </source>
</evidence>
<evidence type="ECO:0000256" key="2">
    <source>
        <dbReference type="ARBA" id="ARBA00022980"/>
    </source>
</evidence>
<dbReference type="GO" id="GO:0005840">
    <property type="term" value="C:ribosome"/>
    <property type="evidence" value="ECO:0007669"/>
    <property type="project" value="UniProtKB-KW"/>
</dbReference>
<protein>
    <recommendedName>
        <fullName evidence="4">50S ribosomal protein L23</fullName>
    </recommendedName>
</protein>
<dbReference type="Pfam" id="PF00276">
    <property type="entry name" value="Ribosomal_L23"/>
    <property type="match status" value="1"/>
</dbReference>
<dbReference type="GO" id="GO:0003735">
    <property type="term" value="F:structural constituent of ribosome"/>
    <property type="evidence" value="ECO:0007669"/>
    <property type="project" value="InterPro"/>
</dbReference>
<dbReference type="InterPro" id="IPR012677">
    <property type="entry name" value="Nucleotide-bd_a/b_plait_sf"/>
</dbReference>
<keyword evidence="2 5" id="KW-0689">Ribosomal protein</keyword>
<dbReference type="EMBL" id="PCRH01000011">
    <property type="protein sequence ID" value="PIP17334.1"/>
    <property type="molecule type" value="Genomic_DNA"/>
</dbReference>
<dbReference type="Proteomes" id="UP000231480">
    <property type="component" value="Unassembled WGS sequence"/>
</dbReference>
<comment type="caution">
    <text evidence="5">The sequence shown here is derived from an EMBL/GenBank/DDBJ whole genome shotgun (WGS) entry which is preliminary data.</text>
</comment>
<evidence type="ECO:0000256" key="1">
    <source>
        <dbReference type="ARBA" id="ARBA00006700"/>
    </source>
</evidence>
<evidence type="ECO:0000256" key="3">
    <source>
        <dbReference type="ARBA" id="ARBA00023274"/>
    </source>
</evidence>
<dbReference type="InterPro" id="IPR013025">
    <property type="entry name" value="Ribosomal_uL23-like"/>
</dbReference>
<feature type="non-terminal residue" evidence="5">
    <location>
        <position position="1"/>
    </location>
</feature>
<proteinExistence type="inferred from homology"/>
<dbReference type="Gene3D" id="3.30.70.330">
    <property type="match status" value="1"/>
</dbReference>
<evidence type="ECO:0000313" key="5">
    <source>
        <dbReference type="EMBL" id="PIP17334.1"/>
    </source>
</evidence>
<dbReference type="InterPro" id="IPR012678">
    <property type="entry name" value="Ribosomal_uL23/eL15/eS24_sf"/>
</dbReference>
<dbReference type="AlphaFoldDB" id="A0A2G9YDQ3"/>
<accession>A0A2G9YDQ3</accession>
<dbReference type="GO" id="GO:0006412">
    <property type="term" value="P:translation"/>
    <property type="evidence" value="ECO:0007669"/>
    <property type="project" value="InterPro"/>
</dbReference>